<evidence type="ECO:0000313" key="3">
    <source>
        <dbReference type="Proteomes" id="UP001595690"/>
    </source>
</evidence>
<reference evidence="3" key="1">
    <citation type="journal article" date="2019" name="Int. J. Syst. Evol. Microbiol.">
        <title>The Global Catalogue of Microorganisms (GCM) 10K type strain sequencing project: providing services to taxonomists for standard genome sequencing and annotation.</title>
        <authorList>
            <consortium name="The Broad Institute Genomics Platform"/>
            <consortium name="The Broad Institute Genome Sequencing Center for Infectious Disease"/>
            <person name="Wu L."/>
            <person name="Ma J."/>
        </authorList>
    </citation>
    <scope>NUCLEOTIDE SEQUENCE [LARGE SCALE GENOMIC DNA]</scope>
    <source>
        <strain evidence="3">CGMCC 4.7405</strain>
    </source>
</reference>
<organism evidence="2 3">
    <name type="scientific">Lentzea rhizosphaerae</name>
    <dbReference type="NCBI Taxonomy" id="2041025"/>
    <lineage>
        <taxon>Bacteria</taxon>
        <taxon>Bacillati</taxon>
        <taxon>Actinomycetota</taxon>
        <taxon>Actinomycetes</taxon>
        <taxon>Pseudonocardiales</taxon>
        <taxon>Pseudonocardiaceae</taxon>
        <taxon>Lentzea</taxon>
    </lineage>
</organism>
<evidence type="ECO:0000313" key="2">
    <source>
        <dbReference type="EMBL" id="MFC3896766.1"/>
    </source>
</evidence>
<dbReference type="EMBL" id="JBHRZI010000030">
    <property type="protein sequence ID" value="MFC3896766.1"/>
    <property type="molecule type" value="Genomic_DNA"/>
</dbReference>
<protein>
    <submittedName>
        <fullName evidence="2">Uncharacterized protein</fullName>
    </submittedName>
</protein>
<feature type="compositionally biased region" description="Low complexity" evidence="1">
    <location>
        <begin position="87"/>
        <end position="109"/>
    </location>
</feature>
<comment type="caution">
    <text evidence="2">The sequence shown here is derived from an EMBL/GenBank/DDBJ whole genome shotgun (WGS) entry which is preliminary data.</text>
</comment>
<dbReference type="Proteomes" id="UP001595690">
    <property type="component" value="Unassembled WGS sequence"/>
</dbReference>
<feature type="region of interest" description="Disordered" evidence="1">
    <location>
        <begin position="82"/>
        <end position="109"/>
    </location>
</feature>
<accession>A0ABV8C4F3</accession>
<name>A0ABV8C4F3_9PSEU</name>
<gene>
    <name evidence="2" type="ORF">ACFOWZ_35265</name>
</gene>
<keyword evidence="3" id="KW-1185">Reference proteome</keyword>
<sequence>MIGAAGELGSGTLRNLRSGGRSAAWIASLMSSVVRTNRATPLVRSCSRCSLVSASSTSGMSGHCEILISIVVNTDSIVVLGTSKPGPSRTTRAAGASAASLSRPSRNGM</sequence>
<evidence type="ECO:0000256" key="1">
    <source>
        <dbReference type="SAM" id="MobiDB-lite"/>
    </source>
</evidence>
<proteinExistence type="predicted"/>
<dbReference type="RefSeq" id="WP_382378346.1">
    <property type="nucleotide sequence ID" value="NZ_JBHRZI010000030.1"/>
</dbReference>